<dbReference type="PANTHER" id="PTHR11524">
    <property type="entry name" value="60S RIBOSOMAL PROTEIN L7"/>
    <property type="match status" value="1"/>
</dbReference>
<dbReference type="PROSITE" id="PS00634">
    <property type="entry name" value="RIBOSOMAL_L30"/>
    <property type="match status" value="1"/>
</dbReference>
<sequence length="287" mass="32732">MAILNSNPEILLRKRKNADRKRLEKQEQIKEKIAASKKAKLQQKNKFIRAETLLSNHKSNEIERKRIKKVSKKINNSNLPTSISNSGTTTNNEVQDQGEYKLLFVIRIPNHTKGLKIPKKAYQILQVLKLIESNTGVFVKANESTIKLLGLIAPYVIIGQPSISSIRKLFQKRARIMVDETDAETGEIQSKVVKLDNNQVVEDKFEELGLICIEDLIYELINLSDNFIAITSWLLPFKLNAPVNGWGPQAKLARLQYANDHKVEVSLAQDYKLKEVEDFDSIIDQQN</sequence>
<gene>
    <name evidence="9" type="ORF">FOB60_000492</name>
</gene>
<organism evidence="9 10">
    <name type="scientific">Candida parapsilosis</name>
    <name type="common">Yeast</name>
    <dbReference type="NCBI Taxonomy" id="5480"/>
    <lineage>
        <taxon>Eukaryota</taxon>
        <taxon>Fungi</taxon>
        <taxon>Dikarya</taxon>
        <taxon>Ascomycota</taxon>
        <taxon>Saccharomycotina</taxon>
        <taxon>Pichiomycetes</taxon>
        <taxon>Debaryomycetaceae</taxon>
        <taxon>Candida/Lodderomyces clade</taxon>
        <taxon>Candida</taxon>
    </lineage>
</organism>
<keyword evidence="9" id="KW-0689">Ribosomal protein</keyword>
<evidence type="ECO:0000313" key="9">
    <source>
        <dbReference type="EMBL" id="KAF6058910.1"/>
    </source>
</evidence>
<evidence type="ECO:0000313" key="10">
    <source>
        <dbReference type="Proteomes" id="UP000590412"/>
    </source>
</evidence>
<comment type="subcellular location">
    <subcellularLocation>
        <location evidence="1">Nucleus</location>
        <location evidence="1">Nucleolus</location>
    </subcellularLocation>
</comment>
<evidence type="ECO:0000256" key="6">
    <source>
        <dbReference type="ARBA" id="ARBA00037037"/>
    </source>
</evidence>
<dbReference type="Proteomes" id="UP000590412">
    <property type="component" value="Unassembled WGS sequence"/>
</dbReference>
<evidence type="ECO:0000256" key="7">
    <source>
        <dbReference type="ARBA" id="ARBA00039196"/>
    </source>
</evidence>
<evidence type="ECO:0000256" key="1">
    <source>
        <dbReference type="ARBA" id="ARBA00004604"/>
    </source>
</evidence>
<comment type="similarity">
    <text evidence="2">Belongs to the universal ribosomal protein uL30 family.</text>
</comment>
<dbReference type="Gene3D" id="3.30.1390.20">
    <property type="entry name" value="Ribosomal protein L30, ferredoxin-like fold domain"/>
    <property type="match status" value="1"/>
</dbReference>
<comment type="caution">
    <text evidence="9">The sequence shown here is derived from an EMBL/GenBank/DDBJ whole genome shotgun (WGS) entry which is preliminary data.</text>
</comment>
<accession>A0A8X7NQH4</accession>
<dbReference type="EMBL" id="JABWAB010000001">
    <property type="protein sequence ID" value="KAF6058910.1"/>
    <property type="molecule type" value="Genomic_DNA"/>
</dbReference>
<feature type="domain" description="Large ribosomal subunit protein uL30-like ferredoxin-like fold" evidence="8">
    <location>
        <begin position="103"/>
        <end position="156"/>
    </location>
</feature>
<name>A0A8X7NQH4_CANPA</name>
<dbReference type="InterPro" id="IPR035808">
    <property type="entry name" value="Ribosomal_uL30_euk_arc"/>
</dbReference>
<dbReference type="PANTHER" id="PTHR11524:SF26">
    <property type="entry name" value="RIBOSOME BIOGENESIS PROTEIN RLP7"/>
    <property type="match status" value="1"/>
</dbReference>
<dbReference type="InterPro" id="IPR036919">
    <property type="entry name" value="Ribo_uL30_ferredoxin-like_sf"/>
</dbReference>
<evidence type="ECO:0000256" key="5">
    <source>
        <dbReference type="ARBA" id="ARBA00023242"/>
    </source>
</evidence>
<comment type="function">
    <text evidence="6">Involved in the biogenesis of the 60S ribosomal subunit. May act as a specificity factor that binds precursor rRNAs and tethers the enzymes that carry out the early 5' to 3' exonucleolytic reactions that generate the mature rRNAs.</text>
</comment>
<evidence type="ECO:0000256" key="3">
    <source>
        <dbReference type="ARBA" id="ARBA00022517"/>
    </source>
</evidence>
<dbReference type="GO" id="GO:0000463">
    <property type="term" value="P:maturation of LSU-rRNA from tricistronic rRNA transcript (SSU-rRNA, 5.8S rRNA, LSU-rRNA)"/>
    <property type="evidence" value="ECO:0007669"/>
    <property type="project" value="EnsemblFungi"/>
</dbReference>
<keyword evidence="9" id="KW-0687">Ribonucleoprotein</keyword>
<dbReference type="AlphaFoldDB" id="A0A8X7NQH4"/>
<keyword evidence="4" id="KW-0694">RNA-binding</keyword>
<dbReference type="GO" id="GO:0042134">
    <property type="term" value="F:rRNA primary transcript binding"/>
    <property type="evidence" value="ECO:0007669"/>
    <property type="project" value="EnsemblFungi"/>
</dbReference>
<protein>
    <recommendedName>
        <fullName evidence="7">Ribosome biogenesis protein RLP7</fullName>
    </recommendedName>
</protein>
<reference evidence="9" key="1">
    <citation type="submission" date="2020-03" db="EMBL/GenBank/DDBJ databases">
        <title>FDA dAtabase for Regulatory Grade micrObial Sequences (FDA-ARGOS): Supporting development and validation of Infectious Disease Dx tests.</title>
        <authorList>
            <person name="Campos J."/>
            <person name="Goldberg B."/>
            <person name="Tallon L."/>
            <person name="Sadzewicz L."/>
            <person name="Vavikolanu K."/>
            <person name="Mehta A."/>
            <person name="Aluvathingal J."/>
            <person name="Nadendla S."/>
            <person name="Nandy P."/>
            <person name="Geyer C."/>
            <person name="Yan Y."/>
            <person name="Sichtig H."/>
        </authorList>
    </citation>
    <scope>NUCLEOTIDE SEQUENCE [LARGE SCALE GENOMIC DNA]</scope>
    <source>
        <strain evidence="9">FDAARGOS_652</strain>
    </source>
</reference>
<dbReference type="GO" id="GO:0000465">
    <property type="term" value="P:exonucleolytic trimming to generate mature 5'-end of 5.8S rRNA from tricistronic rRNA transcript (SSU-rRNA, 5.8S rRNA, LSU-rRNA)"/>
    <property type="evidence" value="ECO:0007669"/>
    <property type="project" value="EnsemblFungi"/>
</dbReference>
<dbReference type="InterPro" id="IPR016082">
    <property type="entry name" value="Ribosomal_uL30_ferredoxin-like"/>
</dbReference>
<keyword evidence="3" id="KW-0690">Ribosome biogenesis</keyword>
<evidence type="ECO:0000256" key="2">
    <source>
        <dbReference type="ARBA" id="ARBA00007594"/>
    </source>
</evidence>
<dbReference type="SUPFAM" id="SSF55129">
    <property type="entry name" value="Ribosomal protein L30p/L7e"/>
    <property type="match status" value="1"/>
</dbReference>
<dbReference type="GO" id="GO:0003735">
    <property type="term" value="F:structural constituent of ribosome"/>
    <property type="evidence" value="ECO:0007669"/>
    <property type="project" value="TreeGrafter"/>
</dbReference>
<dbReference type="InterPro" id="IPR018038">
    <property type="entry name" value="Ribosomal_uL30_CS"/>
</dbReference>
<proteinExistence type="inferred from homology"/>
<evidence type="ECO:0000256" key="4">
    <source>
        <dbReference type="ARBA" id="ARBA00022884"/>
    </source>
</evidence>
<dbReference type="InterPro" id="IPR039699">
    <property type="entry name" value="Ribosomal_uL30"/>
</dbReference>
<dbReference type="CDD" id="cd01657">
    <property type="entry name" value="Ribosomal_L7_archeal_euk"/>
    <property type="match status" value="1"/>
</dbReference>
<evidence type="ECO:0000259" key="8">
    <source>
        <dbReference type="Pfam" id="PF00327"/>
    </source>
</evidence>
<dbReference type="GO" id="GO:0005730">
    <property type="term" value="C:nucleolus"/>
    <property type="evidence" value="ECO:0007669"/>
    <property type="project" value="UniProtKB-SubCell"/>
</dbReference>
<dbReference type="Pfam" id="PF00327">
    <property type="entry name" value="Ribosomal_L30"/>
    <property type="match status" value="1"/>
</dbReference>
<keyword evidence="5" id="KW-0539">Nucleus</keyword>
<dbReference type="GO" id="GO:0030687">
    <property type="term" value="C:preribosome, large subunit precursor"/>
    <property type="evidence" value="ECO:0007669"/>
    <property type="project" value="EnsemblFungi"/>
</dbReference>
<dbReference type="GO" id="GO:0022625">
    <property type="term" value="C:cytosolic large ribosomal subunit"/>
    <property type="evidence" value="ECO:0007669"/>
    <property type="project" value="TreeGrafter"/>
</dbReference>